<dbReference type="EMBL" id="KZ305032">
    <property type="protein sequence ID" value="PIA46767.1"/>
    <property type="molecule type" value="Genomic_DNA"/>
</dbReference>
<dbReference type="InParanoid" id="A0A2G5DU42"/>
<evidence type="ECO:0000313" key="1">
    <source>
        <dbReference type="EMBL" id="PIA46767.1"/>
    </source>
</evidence>
<dbReference type="Proteomes" id="UP000230069">
    <property type="component" value="Unassembled WGS sequence"/>
</dbReference>
<dbReference type="InterPro" id="IPR035979">
    <property type="entry name" value="RBD_domain_sf"/>
</dbReference>
<gene>
    <name evidence="1" type="ORF">AQUCO_01500365v1</name>
</gene>
<proteinExistence type="predicted"/>
<organism evidence="1 2">
    <name type="scientific">Aquilegia coerulea</name>
    <name type="common">Rocky mountain columbine</name>
    <dbReference type="NCBI Taxonomy" id="218851"/>
    <lineage>
        <taxon>Eukaryota</taxon>
        <taxon>Viridiplantae</taxon>
        <taxon>Streptophyta</taxon>
        <taxon>Embryophyta</taxon>
        <taxon>Tracheophyta</taxon>
        <taxon>Spermatophyta</taxon>
        <taxon>Magnoliopsida</taxon>
        <taxon>Ranunculales</taxon>
        <taxon>Ranunculaceae</taxon>
        <taxon>Thalictroideae</taxon>
        <taxon>Aquilegia</taxon>
    </lineage>
</organism>
<name>A0A2G5DU42_AQUCA</name>
<dbReference type="SUPFAM" id="SSF54928">
    <property type="entry name" value="RNA-binding domain, RBD"/>
    <property type="match status" value="1"/>
</dbReference>
<keyword evidence="2" id="KW-1185">Reference proteome</keyword>
<evidence type="ECO:0008006" key="3">
    <source>
        <dbReference type="Google" id="ProtNLM"/>
    </source>
</evidence>
<evidence type="ECO:0000313" key="2">
    <source>
        <dbReference type="Proteomes" id="UP000230069"/>
    </source>
</evidence>
<dbReference type="AlphaFoldDB" id="A0A2G5DU42"/>
<reference evidence="1 2" key="1">
    <citation type="submission" date="2017-09" db="EMBL/GenBank/DDBJ databases">
        <title>WGS assembly of Aquilegia coerulea Goldsmith.</title>
        <authorList>
            <person name="Hodges S."/>
            <person name="Kramer E."/>
            <person name="Nordborg M."/>
            <person name="Tomkins J."/>
            <person name="Borevitz J."/>
            <person name="Derieg N."/>
            <person name="Yan J."/>
            <person name="Mihaltcheva S."/>
            <person name="Hayes R.D."/>
            <person name="Rokhsar D."/>
        </authorList>
    </citation>
    <scope>NUCLEOTIDE SEQUENCE [LARGE SCALE GENOMIC DNA]</scope>
    <source>
        <strain evidence="2">cv. Goldsmith</strain>
    </source>
</reference>
<protein>
    <recommendedName>
        <fullName evidence="3">RRM domain-containing protein</fullName>
    </recommendedName>
</protein>
<accession>A0A2G5DU42</accession>
<sequence length="174" mass="19772">MAGKGECLIGDPTSNQVAMNSVKTIFASEEKDEYIPTMCNYCWQKADHGIDMCPGWDMEPLPCPGSNALQTRPCSFDKERNAIRNSFWIGDLSEETNYFDVLDINNIYGRVSGITIKTDRKDDLPKRFGRVSSVNSDDAKRGLYSVLEKDYSVDWLEDVKVMMCRKLMLKFGNL</sequence>
<dbReference type="GO" id="GO:0003676">
    <property type="term" value="F:nucleic acid binding"/>
    <property type="evidence" value="ECO:0007669"/>
    <property type="project" value="InterPro"/>
</dbReference>